<dbReference type="STRING" id="937218.SAMN06297251_10739"/>
<feature type="chain" id="PRO_5012913034" evidence="2">
    <location>
        <begin position="28"/>
        <end position="172"/>
    </location>
</feature>
<dbReference type="Proteomes" id="UP000192656">
    <property type="component" value="Unassembled WGS sequence"/>
</dbReference>
<dbReference type="AlphaFoldDB" id="A0A1W2BPR6"/>
<sequence>MKTTTSRSTFAIAALLAASIVAGPVFAQDSDGAAPAPSQETETSDQPRNAVGDKFELPRVSGDNQVELITGLCGVQMKGMTKADCACLAESAMGALSDPQRDYLIASVVAPPVADRMLKDGRVGESDQVTIFTFLNTQSDQCRAGSPGGAEAPDAGEGAASSPAADGKANAQ</sequence>
<evidence type="ECO:0000256" key="1">
    <source>
        <dbReference type="SAM" id="MobiDB-lite"/>
    </source>
</evidence>
<keyword evidence="4" id="KW-1185">Reference proteome</keyword>
<feature type="signal peptide" evidence="2">
    <location>
        <begin position="1"/>
        <end position="27"/>
    </location>
</feature>
<feature type="compositionally biased region" description="Polar residues" evidence="1">
    <location>
        <begin position="38"/>
        <end position="47"/>
    </location>
</feature>
<feature type="region of interest" description="Disordered" evidence="1">
    <location>
        <begin position="139"/>
        <end position="172"/>
    </location>
</feature>
<accession>A0A1W2BPR6</accession>
<feature type="region of interest" description="Disordered" evidence="1">
    <location>
        <begin position="28"/>
        <end position="51"/>
    </location>
</feature>
<keyword evidence="2" id="KW-0732">Signal</keyword>
<evidence type="ECO:0000313" key="3">
    <source>
        <dbReference type="EMBL" id="SMC74873.1"/>
    </source>
</evidence>
<dbReference type="RefSeq" id="WP_084409870.1">
    <property type="nucleotide sequence ID" value="NZ_FWXR01000007.1"/>
</dbReference>
<proteinExistence type="predicted"/>
<evidence type="ECO:0000313" key="4">
    <source>
        <dbReference type="Proteomes" id="UP000192656"/>
    </source>
</evidence>
<evidence type="ECO:0000256" key="2">
    <source>
        <dbReference type="SAM" id="SignalP"/>
    </source>
</evidence>
<dbReference type="EMBL" id="FWXR01000007">
    <property type="protein sequence ID" value="SMC74873.1"/>
    <property type="molecule type" value="Genomic_DNA"/>
</dbReference>
<gene>
    <name evidence="3" type="ORF">SAMN06297251_10739</name>
</gene>
<dbReference type="OrthoDB" id="7907406at2"/>
<protein>
    <submittedName>
        <fullName evidence="3">Uncharacterized protein</fullName>
    </submittedName>
</protein>
<name>A0A1W2BPR6_9HYPH</name>
<organism evidence="3 4">
    <name type="scientific">Fulvimarina manganoxydans</name>
    <dbReference type="NCBI Taxonomy" id="937218"/>
    <lineage>
        <taxon>Bacteria</taxon>
        <taxon>Pseudomonadati</taxon>
        <taxon>Pseudomonadota</taxon>
        <taxon>Alphaproteobacteria</taxon>
        <taxon>Hyphomicrobiales</taxon>
        <taxon>Aurantimonadaceae</taxon>
        <taxon>Fulvimarina</taxon>
    </lineage>
</organism>
<feature type="compositionally biased region" description="Low complexity" evidence="1">
    <location>
        <begin position="149"/>
        <end position="172"/>
    </location>
</feature>
<reference evidence="3 4" key="1">
    <citation type="submission" date="2017-04" db="EMBL/GenBank/DDBJ databases">
        <authorList>
            <person name="Afonso C.L."/>
            <person name="Miller P.J."/>
            <person name="Scott M.A."/>
            <person name="Spackman E."/>
            <person name="Goraichik I."/>
            <person name="Dimitrov K.M."/>
            <person name="Suarez D.L."/>
            <person name="Swayne D.E."/>
        </authorList>
    </citation>
    <scope>NUCLEOTIDE SEQUENCE [LARGE SCALE GENOMIC DNA]</scope>
    <source>
        <strain evidence="3 4">CGMCC 1.10972</strain>
    </source>
</reference>